<evidence type="ECO:0000256" key="3">
    <source>
        <dbReference type="ARBA" id="ARBA00022676"/>
    </source>
</evidence>
<evidence type="ECO:0000256" key="2">
    <source>
        <dbReference type="ARBA" id="ARBA00008661"/>
    </source>
</evidence>
<comment type="subcellular location">
    <subcellularLocation>
        <location evidence="1">Golgi apparatus membrane</location>
        <topology evidence="1">Single-pass type II membrane protein</topology>
    </subcellularLocation>
</comment>
<dbReference type="PANTHER" id="PTHR11214">
    <property type="entry name" value="BETA-1,3-N-ACETYLGLUCOSAMINYLTRANSFERASE"/>
    <property type="match status" value="1"/>
</dbReference>
<keyword evidence="9" id="KW-0472">Membrane</keyword>
<keyword evidence="6" id="KW-0735">Signal-anchor</keyword>
<protein>
    <recommendedName>
        <fullName evidence="13">Hexosyltransferase</fullName>
    </recommendedName>
</protein>
<dbReference type="Proteomes" id="UP001632037">
    <property type="component" value="Unassembled WGS sequence"/>
</dbReference>
<evidence type="ECO:0000256" key="7">
    <source>
        <dbReference type="ARBA" id="ARBA00022989"/>
    </source>
</evidence>
<evidence type="ECO:0000313" key="11">
    <source>
        <dbReference type="EMBL" id="KAL3658809.1"/>
    </source>
</evidence>
<gene>
    <name evidence="11" type="ORF">V7S43_016177</name>
</gene>
<dbReference type="Pfam" id="PF01762">
    <property type="entry name" value="Galactosyl_T"/>
    <property type="match status" value="1"/>
</dbReference>
<keyword evidence="5" id="KW-0812">Transmembrane</keyword>
<keyword evidence="12" id="KW-1185">Reference proteome</keyword>
<sequence length="603" mass="68179">MTVKIALLWLFAAISGLCYSHTSPPQLVQGNPDTQSSDITPTSQWNSVVGGVSILYPVEGSIEVAPVEFKVEIEVLPGGEKFVDELGTTKMCAEVNGVVISCSRVSDPPIQFYSLGNYTLRTYLELPDGSTRTITRLISPPVSFKVVNQAEFDANIARKLQKNDEMIRKGYKMSLVEWAQRQQHQPDKETLESLQHDEEIRGIEGKDTQLSELLMVIGVKTAGVSHFPFRQAIRETWASRSALPQGVKVFFLGCRPYASAPDESVLNSTEDAKLRRMWEAIELEKQVYGDLLTSELDCDDKYTSLADKMKEFLHFAATKFPQAQYVMIADDDLYLRLDQIAVWLRSLGPHQRFYAGQVRKIGNGLRSRPTQDPESPHYLPREVYPLSELPPFALGANFFLSMDCAQFVSKNRRWLRDLRGMDDISIALWMLVRQVHPLHRNGLEYLRPKPCEDHLVALSDLSVAAIRLIHANTLSQSAFCRDFDRQVWMWEHIGNGGKTLGSRWKLSYSPELLDFGLDIRDEEIIVTIFTSSRAGVKSAYTPANQTVEEILRSLCVQAKLHFPGSVSSCPVFTDLARSALHNFYYKLEEDSKAKLAEWNFALE</sequence>
<dbReference type="GO" id="GO:0016757">
    <property type="term" value="F:glycosyltransferase activity"/>
    <property type="evidence" value="ECO:0007669"/>
    <property type="project" value="UniProtKB-KW"/>
</dbReference>
<evidence type="ECO:0000256" key="4">
    <source>
        <dbReference type="ARBA" id="ARBA00022679"/>
    </source>
</evidence>
<evidence type="ECO:0000256" key="5">
    <source>
        <dbReference type="ARBA" id="ARBA00022692"/>
    </source>
</evidence>
<dbReference type="GO" id="GO:0000139">
    <property type="term" value="C:Golgi membrane"/>
    <property type="evidence" value="ECO:0007669"/>
    <property type="project" value="UniProtKB-SubCell"/>
</dbReference>
<dbReference type="Gene3D" id="3.90.550.50">
    <property type="match status" value="1"/>
</dbReference>
<feature type="chain" id="PRO_5044861079" description="Hexosyltransferase" evidence="10">
    <location>
        <begin position="21"/>
        <end position="603"/>
    </location>
</feature>
<feature type="signal peptide" evidence="10">
    <location>
        <begin position="1"/>
        <end position="20"/>
    </location>
</feature>
<dbReference type="EMBL" id="JBIMZQ010000051">
    <property type="protein sequence ID" value="KAL3658809.1"/>
    <property type="molecule type" value="Genomic_DNA"/>
</dbReference>
<evidence type="ECO:0000313" key="12">
    <source>
        <dbReference type="Proteomes" id="UP001632037"/>
    </source>
</evidence>
<evidence type="ECO:0000256" key="9">
    <source>
        <dbReference type="ARBA" id="ARBA00023136"/>
    </source>
</evidence>
<dbReference type="AlphaFoldDB" id="A0ABD3F037"/>
<keyword evidence="4" id="KW-0808">Transferase</keyword>
<evidence type="ECO:0000256" key="10">
    <source>
        <dbReference type="SAM" id="SignalP"/>
    </source>
</evidence>
<name>A0ABD3F037_9STRA</name>
<dbReference type="PANTHER" id="PTHR11214:SF3">
    <property type="entry name" value="BETA-1,3-GALACTOSYLTRANSFERASE 6"/>
    <property type="match status" value="1"/>
</dbReference>
<evidence type="ECO:0000256" key="1">
    <source>
        <dbReference type="ARBA" id="ARBA00004323"/>
    </source>
</evidence>
<keyword evidence="3" id="KW-0328">Glycosyltransferase</keyword>
<organism evidence="11 12">
    <name type="scientific">Phytophthora oleae</name>
    <dbReference type="NCBI Taxonomy" id="2107226"/>
    <lineage>
        <taxon>Eukaryota</taxon>
        <taxon>Sar</taxon>
        <taxon>Stramenopiles</taxon>
        <taxon>Oomycota</taxon>
        <taxon>Peronosporomycetes</taxon>
        <taxon>Peronosporales</taxon>
        <taxon>Peronosporaceae</taxon>
        <taxon>Phytophthora</taxon>
    </lineage>
</organism>
<evidence type="ECO:0008006" key="13">
    <source>
        <dbReference type="Google" id="ProtNLM"/>
    </source>
</evidence>
<evidence type="ECO:0000256" key="6">
    <source>
        <dbReference type="ARBA" id="ARBA00022968"/>
    </source>
</evidence>
<comment type="similarity">
    <text evidence="2">Belongs to the glycosyltransferase 31 family.</text>
</comment>
<keyword evidence="8" id="KW-0333">Golgi apparatus</keyword>
<dbReference type="InterPro" id="IPR002659">
    <property type="entry name" value="Glyco_trans_31"/>
</dbReference>
<accession>A0ABD3F037</accession>
<comment type="caution">
    <text evidence="11">The sequence shown here is derived from an EMBL/GenBank/DDBJ whole genome shotgun (WGS) entry which is preliminary data.</text>
</comment>
<reference evidence="11 12" key="1">
    <citation type="submission" date="2024-09" db="EMBL/GenBank/DDBJ databases">
        <title>Genome sequencing and assembly of Phytophthora oleae, isolate VK10A, causative agent of rot of olive drupes.</title>
        <authorList>
            <person name="Conti Taguali S."/>
            <person name="Riolo M."/>
            <person name="La Spada F."/>
            <person name="Cacciola S.O."/>
            <person name="Dionisio G."/>
        </authorList>
    </citation>
    <scope>NUCLEOTIDE SEQUENCE [LARGE SCALE GENOMIC DNA]</scope>
    <source>
        <strain evidence="11 12">VK10A</strain>
    </source>
</reference>
<proteinExistence type="inferred from homology"/>
<evidence type="ECO:0000256" key="8">
    <source>
        <dbReference type="ARBA" id="ARBA00023034"/>
    </source>
</evidence>
<keyword evidence="7" id="KW-1133">Transmembrane helix</keyword>
<keyword evidence="10" id="KW-0732">Signal</keyword>